<organism evidence="1">
    <name type="scientific">marine metagenome</name>
    <dbReference type="NCBI Taxonomy" id="408172"/>
    <lineage>
        <taxon>unclassified sequences</taxon>
        <taxon>metagenomes</taxon>
        <taxon>ecological metagenomes</taxon>
    </lineage>
</organism>
<gene>
    <name evidence="1" type="ORF">METZ01_LOCUS371993</name>
</gene>
<proteinExistence type="predicted"/>
<evidence type="ECO:0000313" key="1">
    <source>
        <dbReference type="EMBL" id="SVD19139.1"/>
    </source>
</evidence>
<dbReference type="AlphaFoldDB" id="A0A382TAI2"/>
<sequence length="53" mass="6011">MCHLTESWDQALLPCHPDQDRPDPLRGAARAAKIRLKLFQGFFLGVTLQTYAL</sequence>
<name>A0A382TAI2_9ZZZZ</name>
<accession>A0A382TAI2</accession>
<reference evidence="1" key="1">
    <citation type="submission" date="2018-05" db="EMBL/GenBank/DDBJ databases">
        <authorList>
            <person name="Lanie J.A."/>
            <person name="Ng W.-L."/>
            <person name="Kazmierczak K.M."/>
            <person name="Andrzejewski T.M."/>
            <person name="Davidsen T.M."/>
            <person name="Wayne K.J."/>
            <person name="Tettelin H."/>
            <person name="Glass J.I."/>
            <person name="Rusch D."/>
            <person name="Podicherti R."/>
            <person name="Tsui H.-C.T."/>
            <person name="Winkler M.E."/>
        </authorList>
    </citation>
    <scope>NUCLEOTIDE SEQUENCE</scope>
</reference>
<protein>
    <submittedName>
        <fullName evidence="1">Uncharacterized protein</fullName>
    </submittedName>
</protein>
<dbReference type="EMBL" id="UINC01135156">
    <property type="protein sequence ID" value="SVD19139.1"/>
    <property type="molecule type" value="Genomic_DNA"/>
</dbReference>